<dbReference type="Gene3D" id="2.30.280.10">
    <property type="entry name" value="SRA-YDG"/>
    <property type="match status" value="1"/>
</dbReference>
<dbReference type="InterPro" id="IPR007728">
    <property type="entry name" value="Pre-SET_dom"/>
</dbReference>
<dbReference type="Gene3D" id="2.170.270.10">
    <property type="entry name" value="SET domain"/>
    <property type="match status" value="1"/>
</dbReference>
<evidence type="ECO:0000256" key="1">
    <source>
        <dbReference type="ARBA" id="ARBA00004286"/>
    </source>
</evidence>
<dbReference type="Proteomes" id="UP001633002">
    <property type="component" value="Unassembled WGS sequence"/>
</dbReference>
<evidence type="ECO:0000256" key="2">
    <source>
        <dbReference type="ARBA" id="ARBA00022454"/>
    </source>
</evidence>
<dbReference type="EMBL" id="JBJQOH010000006">
    <property type="protein sequence ID" value="KAL3684038.1"/>
    <property type="molecule type" value="Genomic_DNA"/>
</dbReference>
<dbReference type="InterPro" id="IPR001214">
    <property type="entry name" value="SET_dom"/>
</dbReference>
<dbReference type="PROSITE" id="PS51575">
    <property type="entry name" value="SAM_MT43_SUVAR39_2"/>
    <property type="match status" value="1"/>
</dbReference>
<evidence type="ECO:0000259" key="10">
    <source>
        <dbReference type="PROSITE" id="PS51015"/>
    </source>
</evidence>
<feature type="compositionally biased region" description="Acidic residues" evidence="7">
    <location>
        <begin position="628"/>
        <end position="637"/>
    </location>
</feature>
<evidence type="ECO:0000256" key="4">
    <source>
        <dbReference type="ARBA" id="ARBA00023242"/>
    </source>
</evidence>
<dbReference type="InterPro" id="IPR015947">
    <property type="entry name" value="PUA-like_sf"/>
</dbReference>
<feature type="region of interest" description="Disordered" evidence="7">
    <location>
        <begin position="158"/>
        <end position="191"/>
    </location>
</feature>
<feature type="region of interest" description="Disordered" evidence="7">
    <location>
        <begin position="27"/>
        <end position="61"/>
    </location>
</feature>
<dbReference type="InterPro" id="IPR046341">
    <property type="entry name" value="SET_dom_sf"/>
</dbReference>
<evidence type="ECO:0000313" key="12">
    <source>
        <dbReference type="Proteomes" id="UP001633002"/>
    </source>
</evidence>
<dbReference type="PANTHER" id="PTHR45660:SF13">
    <property type="entry name" value="HISTONE-LYSINE N-METHYLTRANSFERASE SETMAR"/>
    <property type="match status" value="1"/>
</dbReference>
<dbReference type="PANTHER" id="PTHR45660">
    <property type="entry name" value="HISTONE-LYSINE N-METHYLTRANSFERASE SETMAR"/>
    <property type="match status" value="1"/>
</dbReference>
<dbReference type="Pfam" id="PF05033">
    <property type="entry name" value="Pre-SET"/>
    <property type="match status" value="1"/>
</dbReference>
<keyword evidence="4 5" id="KW-0539">Nucleus</keyword>
<comment type="caution">
    <text evidence="11">The sequence shown here is derived from an EMBL/GenBank/DDBJ whole genome shotgun (WGS) entry which is preliminary data.</text>
</comment>
<organism evidence="11 12">
    <name type="scientific">Riccia sorocarpa</name>
    <dbReference type="NCBI Taxonomy" id="122646"/>
    <lineage>
        <taxon>Eukaryota</taxon>
        <taxon>Viridiplantae</taxon>
        <taxon>Streptophyta</taxon>
        <taxon>Embryophyta</taxon>
        <taxon>Marchantiophyta</taxon>
        <taxon>Marchantiopsida</taxon>
        <taxon>Marchantiidae</taxon>
        <taxon>Marchantiales</taxon>
        <taxon>Ricciaceae</taxon>
        <taxon>Riccia</taxon>
    </lineage>
</organism>
<dbReference type="GO" id="GO:0005694">
    <property type="term" value="C:chromosome"/>
    <property type="evidence" value="ECO:0007669"/>
    <property type="project" value="UniProtKB-SubCell"/>
</dbReference>
<accession>A0ABD3GYI7</accession>
<name>A0ABD3GYI7_9MARC</name>
<keyword evidence="6" id="KW-0175">Coiled coil</keyword>
<dbReference type="Pfam" id="PF00856">
    <property type="entry name" value="SET"/>
    <property type="match status" value="1"/>
</dbReference>
<dbReference type="GO" id="GO:0006325">
    <property type="term" value="P:chromatin organization"/>
    <property type="evidence" value="ECO:0007669"/>
    <property type="project" value="UniProtKB-KW"/>
</dbReference>
<dbReference type="PROSITE" id="PS50867">
    <property type="entry name" value="PRE_SET"/>
    <property type="match status" value="1"/>
</dbReference>
<feature type="coiled-coil region" evidence="6">
    <location>
        <begin position="197"/>
        <end position="224"/>
    </location>
</feature>
<dbReference type="Pfam" id="PF02182">
    <property type="entry name" value="SAD_SRA"/>
    <property type="match status" value="1"/>
</dbReference>
<dbReference type="GO" id="GO:0005634">
    <property type="term" value="C:nucleus"/>
    <property type="evidence" value="ECO:0007669"/>
    <property type="project" value="UniProtKB-SubCell"/>
</dbReference>
<feature type="region of interest" description="Disordered" evidence="7">
    <location>
        <begin position="615"/>
        <end position="639"/>
    </location>
</feature>
<dbReference type="InterPro" id="IPR003105">
    <property type="entry name" value="SRA_YDG"/>
</dbReference>
<sequence>MSNFVVGSAGNVDEFVDIESVSASVPEKKMRGSLGHYRSRPKISATKSPLSRKHQDVETAGDDPTKWAIVVYKPPPALLFSLPKSPTAPPRKKLPKPCAVREEVPGMRIRGCTPVKRPAPDGVQPKKRKLGDEPIVLSDSDSDVQEIRPQRRVFAGDRLKSPTVKSVEKRKRVASPGGGTHEAYKPEYASTDPRARVREVVTNFDNLRRRYQQEEERNKSLDKGVSLGRADLRAYNTLKDKNYRVNGVDSIMGEVPGVECGDHFYYRLELYLISLHRQTQAGIDFIPQSKSNYRDANGEVVSVAVSVIASGGYEDDRDEGDVLIYTGQGGNNSYKGVKGKGSDQELVRGNLALKNSCDLGLPVRVIRGNEVKKSGHPSPSGKIYYYDGLYDVKDCFQEVGASGNKVWKYKLVRKEGQGELLSDIVTFKGISRLPQLLKRRGERVLCEDISNGLEPKKVRVVGGEEDEMPERFQYIVKIRYPKNIRLEPATSCSCTRECWDRCPCLRWNRGEPPYNENGSLVRGKKAVYECGPQCSCGTQCFNRSSQKGIRFNLEVFKTKGKGWGVRSTDYIPQGSFICEYVGEVVHTSDADMRVSTDDYLFDLKVPKSQEKRFGDVSGLVDDAGGDDRDGDEEEDPSREEWTIDAREYGNVARFINHSCDGNLFVQCVFYEHHDLRFPHIMLFAMEKISPYTELSYDYGKGRRMR</sequence>
<gene>
    <name evidence="11" type="ORF">R1sor_002060</name>
</gene>
<dbReference type="SUPFAM" id="SSF88697">
    <property type="entry name" value="PUA domain-like"/>
    <property type="match status" value="1"/>
</dbReference>
<dbReference type="AlphaFoldDB" id="A0ABD3GYI7"/>
<proteinExistence type="predicted"/>
<evidence type="ECO:0000259" key="9">
    <source>
        <dbReference type="PROSITE" id="PS50867"/>
    </source>
</evidence>
<keyword evidence="12" id="KW-1185">Reference proteome</keyword>
<dbReference type="SMART" id="SM00466">
    <property type="entry name" value="SRA"/>
    <property type="match status" value="1"/>
</dbReference>
<dbReference type="PROSITE" id="PS51015">
    <property type="entry name" value="YDG"/>
    <property type="match status" value="1"/>
</dbReference>
<evidence type="ECO:0000256" key="5">
    <source>
        <dbReference type="PROSITE-ProRule" id="PRU00358"/>
    </source>
</evidence>
<keyword evidence="3" id="KW-0156">Chromatin regulator</keyword>
<feature type="region of interest" description="Disordered" evidence="7">
    <location>
        <begin position="110"/>
        <end position="134"/>
    </location>
</feature>
<keyword evidence="2" id="KW-0158">Chromosome</keyword>
<feature type="domain" description="YDG" evidence="10">
    <location>
        <begin position="253"/>
        <end position="413"/>
    </location>
</feature>
<dbReference type="InterPro" id="IPR036987">
    <property type="entry name" value="SRA-YDG_sf"/>
</dbReference>
<dbReference type="SMART" id="SM00317">
    <property type="entry name" value="SET"/>
    <property type="match status" value="1"/>
</dbReference>
<dbReference type="SMART" id="SM00468">
    <property type="entry name" value="PreSET"/>
    <property type="match status" value="1"/>
</dbReference>
<protein>
    <submittedName>
        <fullName evidence="11">Uncharacterized protein</fullName>
    </submittedName>
</protein>
<feature type="domain" description="Pre-SET" evidence="9">
    <location>
        <begin position="490"/>
        <end position="548"/>
    </location>
</feature>
<dbReference type="InterPro" id="IPR051357">
    <property type="entry name" value="H3K9_HMTase_SUVAR3-9"/>
</dbReference>
<comment type="subcellular location">
    <subcellularLocation>
        <location evidence="1">Chromosome</location>
    </subcellularLocation>
    <subcellularLocation>
        <location evidence="5">Nucleus</location>
    </subcellularLocation>
</comment>
<evidence type="ECO:0000256" key="7">
    <source>
        <dbReference type="SAM" id="MobiDB-lite"/>
    </source>
</evidence>
<evidence type="ECO:0000256" key="6">
    <source>
        <dbReference type="SAM" id="Coils"/>
    </source>
</evidence>
<dbReference type="InterPro" id="IPR025794">
    <property type="entry name" value="H3-K9-MeTrfase_plant"/>
</dbReference>
<dbReference type="PROSITE" id="PS50280">
    <property type="entry name" value="SET"/>
    <property type="match status" value="1"/>
</dbReference>
<evidence type="ECO:0000313" key="11">
    <source>
        <dbReference type="EMBL" id="KAL3684038.1"/>
    </source>
</evidence>
<dbReference type="SUPFAM" id="SSF82199">
    <property type="entry name" value="SET domain"/>
    <property type="match status" value="1"/>
</dbReference>
<feature type="domain" description="SET" evidence="8">
    <location>
        <begin position="551"/>
        <end position="699"/>
    </location>
</feature>
<evidence type="ECO:0000256" key="3">
    <source>
        <dbReference type="ARBA" id="ARBA00022853"/>
    </source>
</evidence>
<evidence type="ECO:0000259" key="8">
    <source>
        <dbReference type="PROSITE" id="PS50280"/>
    </source>
</evidence>
<reference evidence="11 12" key="1">
    <citation type="submission" date="2024-09" db="EMBL/GenBank/DDBJ databases">
        <title>Chromosome-scale assembly of Riccia sorocarpa.</title>
        <authorList>
            <person name="Paukszto L."/>
        </authorList>
    </citation>
    <scope>NUCLEOTIDE SEQUENCE [LARGE SCALE GENOMIC DNA]</scope>
    <source>
        <strain evidence="11">LP-2024</strain>
        <tissue evidence="11">Aerial parts of the thallus</tissue>
    </source>
</reference>